<dbReference type="InParanoid" id="A0A0C3C8C8"/>
<evidence type="ECO:0000313" key="2">
    <source>
        <dbReference type="Proteomes" id="UP000054166"/>
    </source>
</evidence>
<protein>
    <submittedName>
        <fullName evidence="1">Uncharacterized protein</fullName>
    </submittedName>
</protein>
<organism evidence="1 2">
    <name type="scientific">Piloderma croceum (strain F 1598)</name>
    <dbReference type="NCBI Taxonomy" id="765440"/>
    <lineage>
        <taxon>Eukaryota</taxon>
        <taxon>Fungi</taxon>
        <taxon>Dikarya</taxon>
        <taxon>Basidiomycota</taxon>
        <taxon>Agaricomycotina</taxon>
        <taxon>Agaricomycetes</taxon>
        <taxon>Agaricomycetidae</taxon>
        <taxon>Atheliales</taxon>
        <taxon>Atheliaceae</taxon>
        <taxon>Piloderma</taxon>
    </lineage>
</organism>
<reference evidence="2" key="2">
    <citation type="submission" date="2015-01" db="EMBL/GenBank/DDBJ databases">
        <title>Evolutionary Origins and Diversification of the Mycorrhizal Mutualists.</title>
        <authorList>
            <consortium name="DOE Joint Genome Institute"/>
            <consortium name="Mycorrhizal Genomics Consortium"/>
            <person name="Kohler A."/>
            <person name="Kuo A."/>
            <person name="Nagy L.G."/>
            <person name="Floudas D."/>
            <person name="Copeland A."/>
            <person name="Barry K.W."/>
            <person name="Cichocki N."/>
            <person name="Veneault-Fourrey C."/>
            <person name="LaButti K."/>
            <person name="Lindquist E.A."/>
            <person name="Lipzen A."/>
            <person name="Lundell T."/>
            <person name="Morin E."/>
            <person name="Murat C."/>
            <person name="Riley R."/>
            <person name="Ohm R."/>
            <person name="Sun H."/>
            <person name="Tunlid A."/>
            <person name="Henrissat B."/>
            <person name="Grigoriev I.V."/>
            <person name="Hibbett D.S."/>
            <person name="Martin F."/>
        </authorList>
    </citation>
    <scope>NUCLEOTIDE SEQUENCE [LARGE SCALE GENOMIC DNA]</scope>
    <source>
        <strain evidence="2">F 1598</strain>
    </source>
</reference>
<sequence length="59" mass="6803">MSNSADVHWYDSYLVYPRGLCQAFRFMPSRPNVNHRKAHQGIPNLADCHYHDGETTSLP</sequence>
<evidence type="ECO:0000313" key="1">
    <source>
        <dbReference type="EMBL" id="KIM85962.1"/>
    </source>
</evidence>
<reference evidence="1 2" key="1">
    <citation type="submission" date="2014-04" db="EMBL/GenBank/DDBJ databases">
        <authorList>
            <consortium name="DOE Joint Genome Institute"/>
            <person name="Kuo A."/>
            <person name="Tarkka M."/>
            <person name="Buscot F."/>
            <person name="Kohler A."/>
            <person name="Nagy L.G."/>
            <person name="Floudas D."/>
            <person name="Copeland A."/>
            <person name="Barry K.W."/>
            <person name="Cichocki N."/>
            <person name="Veneault-Fourrey C."/>
            <person name="LaButti K."/>
            <person name="Lindquist E.A."/>
            <person name="Lipzen A."/>
            <person name="Lundell T."/>
            <person name="Morin E."/>
            <person name="Murat C."/>
            <person name="Sun H."/>
            <person name="Tunlid A."/>
            <person name="Henrissat B."/>
            <person name="Grigoriev I.V."/>
            <person name="Hibbett D.S."/>
            <person name="Martin F."/>
            <person name="Nordberg H.P."/>
            <person name="Cantor M.N."/>
            <person name="Hua S.X."/>
        </authorList>
    </citation>
    <scope>NUCLEOTIDE SEQUENCE [LARGE SCALE GENOMIC DNA]</scope>
    <source>
        <strain evidence="1 2">F 1598</strain>
    </source>
</reference>
<dbReference type="EMBL" id="KN832983">
    <property type="protein sequence ID" value="KIM85962.1"/>
    <property type="molecule type" value="Genomic_DNA"/>
</dbReference>
<dbReference type="Proteomes" id="UP000054166">
    <property type="component" value="Unassembled WGS sequence"/>
</dbReference>
<dbReference type="HOGENOM" id="CLU_2961634_0_0_1"/>
<accession>A0A0C3C8C8</accession>
<dbReference type="AlphaFoldDB" id="A0A0C3C8C8"/>
<gene>
    <name evidence="1" type="ORF">PILCRDRAFT_329717</name>
</gene>
<keyword evidence="2" id="KW-1185">Reference proteome</keyword>
<name>A0A0C3C8C8_PILCF</name>
<proteinExistence type="predicted"/>